<keyword evidence="4" id="KW-0249">Electron transport</keyword>
<organism evidence="8">
    <name type="scientific">Brassica cretica</name>
    <name type="common">Mustard</name>
    <dbReference type="NCBI Taxonomy" id="69181"/>
    <lineage>
        <taxon>Eukaryota</taxon>
        <taxon>Viridiplantae</taxon>
        <taxon>Streptophyta</taxon>
        <taxon>Embryophyta</taxon>
        <taxon>Tracheophyta</taxon>
        <taxon>Spermatophyta</taxon>
        <taxon>Magnoliopsida</taxon>
        <taxon>eudicotyledons</taxon>
        <taxon>Gunneridae</taxon>
        <taxon>Pentapetalae</taxon>
        <taxon>rosids</taxon>
        <taxon>malvids</taxon>
        <taxon>Brassicales</taxon>
        <taxon>Brassicaceae</taxon>
        <taxon>Brassiceae</taxon>
        <taxon>Brassica</taxon>
    </lineage>
</organism>
<keyword evidence="2" id="KW-0813">Transport</keyword>
<name>A0A8S9JXJ7_BRACR</name>
<evidence type="ECO:0000256" key="5">
    <source>
        <dbReference type="ARBA" id="ARBA00023136"/>
    </source>
</evidence>
<keyword evidence="3 6" id="KW-0732">Signal</keyword>
<comment type="subcellular location">
    <subcellularLocation>
        <location evidence="1">Membrane</location>
    </subcellularLocation>
</comment>
<evidence type="ECO:0000256" key="4">
    <source>
        <dbReference type="ARBA" id="ARBA00022982"/>
    </source>
</evidence>
<evidence type="ECO:0000256" key="3">
    <source>
        <dbReference type="ARBA" id="ARBA00022729"/>
    </source>
</evidence>
<protein>
    <recommendedName>
        <fullName evidence="7">DOMON domain-containing protein</fullName>
    </recommendedName>
</protein>
<evidence type="ECO:0000259" key="7">
    <source>
        <dbReference type="PROSITE" id="PS50836"/>
    </source>
</evidence>
<dbReference type="AlphaFoldDB" id="A0A8S9JXJ7"/>
<dbReference type="PANTHER" id="PTHR23130:SF171">
    <property type="entry name" value="OS01G0895300 PROTEIN"/>
    <property type="match status" value="1"/>
</dbReference>
<feature type="signal peptide" evidence="6">
    <location>
        <begin position="1"/>
        <end position="27"/>
    </location>
</feature>
<comment type="caution">
    <text evidence="8">The sequence shown here is derived from an EMBL/GenBank/DDBJ whole genome shotgun (WGS) entry which is preliminary data.</text>
</comment>
<dbReference type="PROSITE" id="PS50836">
    <property type="entry name" value="DOMON"/>
    <property type="match status" value="1"/>
</dbReference>
<reference evidence="8" key="1">
    <citation type="submission" date="2019-12" db="EMBL/GenBank/DDBJ databases">
        <title>Genome sequencing and annotation of Brassica cretica.</title>
        <authorList>
            <person name="Studholme D.J."/>
            <person name="Sarris P.F."/>
        </authorList>
    </citation>
    <scope>NUCLEOTIDE SEQUENCE</scope>
    <source>
        <strain evidence="8">PFS-102/07</strain>
        <tissue evidence="8">Leaf</tissue>
    </source>
</reference>
<dbReference type="GO" id="GO:0016020">
    <property type="term" value="C:membrane"/>
    <property type="evidence" value="ECO:0007669"/>
    <property type="project" value="UniProtKB-SubCell"/>
</dbReference>
<dbReference type="EMBL" id="QGKY02000246">
    <property type="protein sequence ID" value="KAF2586662.1"/>
    <property type="molecule type" value="Genomic_DNA"/>
</dbReference>
<proteinExistence type="predicted"/>
<accession>A0A8S9JXJ7</accession>
<dbReference type="PANTHER" id="PTHR23130">
    <property type="entry name" value="CYTOCHROME B561 AND DOMON DOMAIN-CONTAINING PROTEIN"/>
    <property type="match status" value="1"/>
</dbReference>
<keyword evidence="5" id="KW-0472">Membrane</keyword>
<feature type="chain" id="PRO_5035751703" description="DOMON domain-containing protein" evidence="6">
    <location>
        <begin position="28"/>
        <end position="196"/>
    </location>
</feature>
<evidence type="ECO:0000256" key="2">
    <source>
        <dbReference type="ARBA" id="ARBA00022448"/>
    </source>
</evidence>
<evidence type="ECO:0000256" key="6">
    <source>
        <dbReference type="SAM" id="SignalP"/>
    </source>
</evidence>
<evidence type="ECO:0000313" key="8">
    <source>
        <dbReference type="EMBL" id="KAF2586662.1"/>
    </source>
</evidence>
<feature type="domain" description="DOMON" evidence="7">
    <location>
        <begin position="151"/>
        <end position="196"/>
    </location>
</feature>
<dbReference type="InterPro" id="IPR005018">
    <property type="entry name" value="DOMON_domain"/>
</dbReference>
<sequence>MKMSLDSSVSFIFFTLIVLQFLPLTIQQATESCSSTLPLNDLTFNSSLLQCVEAWTAQNYILRLEIVLWVNHRNTKGQQDLYKAKERQLMLQSKNVKMTYWCCCWDDIEVLHLSTIVNGQQAMDSGNSTLPLEDLALDSSLFQCVEVWSDQNYILRCAKTVENTWSFILSTPDSNAYIAIGFSTNGRMVGSSAIVG</sequence>
<gene>
    <name evidence="8" type="ORF">F2Q70_00037623</name>
</gene>
<evidence type="ECO:0000256" key="1">
    <source>
        <dbReference type="ARBA" id="ARBA00004370"/>
    </source>
</evidence>